<keyword evidence="2" id="KW-0677">Repeat</keyword>
<evidence type="ECO:0000256" key="1">
    <source>
        <dbReference type="ARBA" id="ARBA00022574"/>
    </source>
</evidence>
<feature type="compositionally biased region" description="Low complexity" evidence="4">
    <location>
        <begin position="543"/>
        <end position="558"/>
    </location>
</feature>
<keyword evidence="3" id="KW-0175">Coiled coil</keyword>
<dbReference type="InterPro" id="IPR036322">
    <property type="entry name" value="WD40_repeat_dom_sf"/>
</dbReference>
<organism evidence="5 6">
    <name type="scientific">Plasmodium malariae</name>
    <dbReference type="NCBI Taxonomy" id="5858"/>
    <lineage>
        <taxon>Eukaryota</taxon>
        <taxon>Sar</taxon>
        <taxon>Alveolata</taxon>
        <taxon>Apicomplexa</taxon>
        <taxon>Aconoidasida</taxon>
        <taxon>Haemosporida</taxon>
        <taxon>Plasmodiidae</taxon>
        <taxon>Plasmodium</taxon>
        <taxon>Plasmodium (Plasmodium)</taxon>
    </lineage>
</organism>
<dbReference type="AlphaFoldDB" id="A0A1C3L3L8"/>
<keyword evidence="1" id="KW-0853">WD repeat</keyword>
<protein>
    <recommendedName>
        <fullName evidence="7">WD repeat-containing protein</fullName>
    </recommendedName>
</protein>
<gene>
    <name evidence="5" type="primary">PmlGA01_140067900</name>
    <name evidence="5" type="ORF">PMLGA01_140067900</name>
</gene>
<evidence type="ECO:0000256" key="4">
    <source>
        <dbReference type="SAM" id="MobiDB-lite"/>
    </source>
</evidence>
<evidence type="ECO:0000313" key="5">
    <source>
        <dbReference type="EMBL" id="SBT81178.1"/>
    </source>
</evidence>
<dbReference type="VEuPathDB" id="PlasmoDB:PmUG01_14084100"/>
<dbReference type="EMBL" id="LT594502">
    <property type="protein sequence ID" value="SBT81178.1"/>
    <property type="molecule type" value="Genomic_DNA"/>
</dbReference>
<dbReference type="PANTHER" id="PTHR44019:SF8">
    <property type="entry name" value="POC1 CENTRIOLAR PROTEIN HOMOLOG"/>
    <property type="match status" value="1"/>
</dbReference>
<dbReference type="SMART" id="SM00320">
    <property type="entry name" value="WD40"/>
    <property type="match status" value="3"/>
</dbReference>
<name>A0A1C3L3L8_PLAMA</name>
<dbReference type="PANTHER" id="PTHR44019">
    <property type="entry name" value="WD REPEAT-CONTAINING PROTEIN 55"/>
    <property type="match status" value="1"/>
</dbReference>
<dbReference type="Gene3D" id="2.130.10.10">
    <property type="entry name" value="YVTN repeat-like/Quinoprotein amine dehydrogenase"/>
    <property type="match status" value="1"/>
</dbReference>
<evidence type="ECO:0000256" key="2">
    <source>
        <dbReference type="ARBA" id="ARBA00022737"/>
    </source>
</evidence>
<dbReference type="InterPro" id="IPR050505">
    <property type="entry name" value="WDR55/POC1"/>
</dbReference>
<reference evidence="5 6" key="1">
    <citation type="submission" date="2016-06" db="EMBL/GenBank/DDBJ databases">
        <authorList>
            <consortium name="Pathogen Informatics"/>
        </authorList>
    </citation>
    <scope>NUCLEOTIDE SEQUENCE [LARGE SCALE GENOMIC DNA]</scope>
    <source>
        <strain evidence="5">PmlGA01</strain>
    </source>
</reference>
<dbReference type="InterPro" id="IPR015943">
    <property type="entry name" value="WD40/YVTN_repeat-like_dom_sf"/>
</dbReference>
<accession>A0A1C3L3L8</accession>
<feature type="coiled-coil region" evidence="3">
    <location>
        <begin position="191"/>
        <end position="239"/>
    </location>
</feature>
<proteinExistence type="predicted"/>
<evidence type="ECO:0000313" key="6">
    <source>
        <dbReference type="Proteomes" id="UP000219799"/>
    </source>
</evidence>
<dbReference type="Proteomes" id="UP000219799">
    <property type="component" value="Chromosome 14"/>
</dbReference>
<dbReference type="Pfam" id="PF00400">
    <property type="entry name" value="WD40"/>
    <property type="match status" value="1"/>
</dbReference>
<dbReference type="SUPFAM" id="SSF50978">
    <property type="entry name" value="WD40 repeat-like"/>
    <property type="match status" value="1"/>
</dbReference>
<sequence>MNQNMLTTNSSLFYDDIISGHSKPPPWKSTILYRLKQRNISQSENYQDVLASYNSLVDEKNKLLAIIASFTSENIYLLNNSKFNLSFESKILMENNFKKNDDPLTDECTKKKDNDYHNPLNNLKINILGTPAFDRSQNDCQHLISKKEFLEVIKQKGKNDELILLLKNSLNEKEKLLNITNKENKILHNGIIKIEEELFEKKKELFKLEESLNKKKQVIKLYENNNKLLQSKIDLKDRRNAKLMREYDNIRIAYFKLLKQVYEMKNYKIKMDKEYFALRNVLFKKKVENENLLKYLLTCKKSYKRQLKKIEYSMNKRMRKKVGNNVHRTKKEYKSKHIFFKKQKFRVYLYLDKLHYVHNTKQSLAEKEEIDYTDDPLTYTNNDNMKTYSRDKYSTEEELDGKNYHDPRNNKRISYSSKLLSNNVLKIKEHMKNRNNPYDKNSLKSKVIEAYPTSTYSRNIKRNEGFYKIKKFLNVHTSSSILCFCTTPKTDIRDSLEYLANSKNRVETKMRMLNLNGDSKFYNLRMSNDVNGIITTDSENNDNKNNSRNRNNARNSDSYIDSNSDCGINRNSNSNTQMIRQCFVQNEVLIKNCDQEEPYHNMVVTCGEDGKIAFIYVKENKLKCVKCFYILNSKIPAYNICIHPSRLYSVAAMANNNICLINNVKSKVEHSYYGHKEKITSVNFLNDFIYTDEKSLHNYLTDYSLFYSTSVDGTIKFWNMEKNCCYNTIHVNNLITCSAISNYGSHVLIGTHSGSVICYDIRVHNKSLCNSILYDKKLFNEKIYGLNYSPDDQLIAIQSVSGKLKLLNANKINFLQSFENPKNDLTYQTPKSYPIFSLDGKKLICSYPYNIVSYDILTHSYFNIINNQLGEINGTNCILNDKLLTIHSDGNIAIW</sequence>
<evidence type="ECO:0000256" key="3">
    <source>
        <dbReference type="SAM" id="Coils"/>
    </source>
</evidence>
<feature type="region of interest" description="Disordered" evidence="4">
    <location>
        <begin position="533"/>
        <end position="558"/>
    </location>
</feature>
<evidence type="ECO:0008006" key="7">
    <source>
        <dbReference type="Google" id="ProtNLM"/>
    </source>
</evidence>
<dbReference type="InterPro" id="IPR001680">
    <property type="entry name" value="WD40_rpt"/>
</dbReference>